<evidence type="ECO:0000256" key="1">
    <source>
        <dbReference type="ARBA" id="ARBA00007583"/>
    </source>
</evidence>
<keyword evidence="2" id="KW-0808">Transferase</keyword>
<evidence type="ECO:0000313" key="5">
    <source>
        <dbReference type="EMBL" id="ORX41940.1"/>
    </source>
</evidence>
<dbReference type="EMBL" id="MCFH01000074">
    <property type="protein sequence ID" value="ORX41940.1"/>
    <property type="molecule type" value="Genomic_DNA"/>
</dbReference>
<evidence type="ECO:0000313" key="6">
    <source>
        <dbReference type="Proteomes" id="UP000193719"/>
    </source>
</evidence>
<sequence>MGGEQVGLPNENGVTNNDEENEDNYKNSYVHDAQNFSEAKDPAPDNPNVGDSNNTQKVYLTKNHELDVLINYDGGELDPEWEWAKDISIVYTWIDGSDNNHLDLKAKYNGGRRKVNNRDRSVGELRYSLRSLEKYLPWHRGTIYIVTPNQTPDFLDLNNPRIKIINQDDLFPPHVAPTFNSFVVELYLDKIPGITERFVQLNDDYFFNNYCHPSFFFSENGFYPKYYRTTRKVNSLRKTSEVIAKMKNANMIHKFHGSVYNTNDAVKQAFGQKAVIRWLDHSPYCWYRDLFEPARKVYEKQINETLLHKFRHPLDLVPTYALQAFTEYATKAKNFPENVGGLGKAKYMAPLSLNPDRTITDYSYEVVPQNIRRKVIKFGSILNNLEKNNRLFKKIVGSTVIMYNLNDDYQKKEALYQLIDFMKFQYPDPSSFEKKEDQEIETTQEADNEALKNIDVNAKIIGDSASQNI</sequence>
<evidence type="ECO:0000256" key="2">
    <source>
        <dbReference type="ARBA" id="ARBA00022679"/>
    </source>
</evidence>
<evidence type="ECO:0000259" key="4">
    <source>
        <dbReference type="Pfam" id="PF11380"/>
    </source>
</evidence>
<name>A0A1Y1UV92_9FUNG</name>
<dbReference type="PANTHER" id="PTHR24045">
    <property type="match status" value="1"/>
</dbReference>
<dbReference type="InterPro" id="IPR021520">
    <property type="entry name" value="Stealth_CR2"/>
</dbReference>
<dbReference type="PANTHER" id="PTHR24045:SF0">
    <property type="entry name" value="N-ACETYLGLUCOSAMINE-1-PHOSPHOTRANSFERASE SUBUNITS ALPHA_BETA"/>
    <property type="match status" value="1"/>
</dbReference>
<dbReference type="AlphaFoldDB" id="A0A1Y1UV92"/>
<organism evidence="5 6">
    <name type="scientific">Piromyces finnis</name>
    <dbReference type="NCBI Taxonomy" id="1754191"/>
    <lineage>
        <taxon>Eukaryota</taxon>
        <taxon>Fungi</taxon>
        <taxon>Fungi incertae sedis</taxon>
        <taxon>Chytridiomycota</taxon>
        <taxon>Chytridiomycota incertae sedis</taxon>
        <taxon>Neocallimastigomycetes</taxon>
        <taxon>Neocallimastigales</taxon>
        <taxon>Neocallimastigaceae</taxon>
        <taxon>Piromyces</taxon>
    </lineage>
</organism>
<dbReference type="Pfam" id="PF11380">
    <property type="entry name" value="Stealth_CR2"/>
    <property type="match status" value="1"/>
</dbReference>
<reference evidence="5 6" key="2">
    <citation type="submission" date="2016-08" db="EMBL/GenBank/DDBJ databases">
        <title>Pervasive Adenine N6-methylation of Active Genes in Fungi.</title>
        <authorList>
            <consortium name="DOE Joint Genome Institute"/>
            <person name="Mondo S.J."/>
            <person name="Dannebaum R.O."/>
            <person name="Kuo R.C."/>
            <person name="Labutti K."/>
            <person name="Haridas S."/>
            <person name="Kuo A."/>
            <person name="Salamov A."/>
            <person name="Ahrendt S.R."/>
            <person name="Lipzen A."/>
            <person name="Sullivan W."/>
            <person name="Andreopoulos W.B."/>
            <person name="Clum A."/>
            <person name="Lindquist E."/>
            <person name="Daum C."/>
            <person name="Ramamoorthy G.K."/>
            <person name="Gryganskyi A."/>
            <person name="Culley D."/>
            <person name="Magnuson J.K."/>
            <person name="James T.Y."/>
            <person name="O'Malley M.A."/>
            <person name="Stajich J.E."/>
            <person name="Spatafora J.W."/>
            <person name="Visel A."/>
            <person name="Grigoriev I.V."/>
        </authorList>
    </citation>
    <scope>NUCLEOTIDE SEQUENCE [LARGE SCALE GENOMIC DNA]</scope>
    <source>
        <strain evidence="6">finn</strain>
    </source>
</reference>
<dbReference type="STRING" id="1754191.A0A1Y1UV92"/>
<dbReference type="InterPro" id="IPR047141">
    <property type="entry name" value="Stealth"/>
</dbReference>
<gene>
    <name evidence="5" type="ORF">BCR36DRAFT_309250</name>
</gene>
<proteinExistence type="inferred from homology"/>
<feature type="region of interest" description="Disordered" evidence="3">
    <location>
        <begin position="1"/>
        <end position="55"/>
    </location>
</feature>
<accession>A0A1Y1UV92</accession>
<dbReference type="Proteomes" id="UP000193719">
    <property type="component" value="Unassembled WGS sequence"/>
</dbReference>
<feature type="domain" description="Stealth protein CR2 conserved region 2" evidence="4">
    <location>
        <begin position="118"/>
        <end position="221"/>
    </location>
</feature>
<keyword evidence="6" id="KW-1185">Reference proteome</keyword>
<comment type="similarity">
    <text evidence="1">Belongs to the stealth family.</text>
</comment>
<feature type="non-terminal residue" evidence="5">
    <location>
        <position position="469"/>
    </location>
</feature>
<protein>
    <recommendedName>
        <fullName evidence="4">Stealth protein CR2 conserved region 2 domain-containing protein</fullName>
    </recommendedName>
</protein>
<dbReference type="GO" id="GO:0005794">
    <property type="term" value="C:Golgi apparatus"/>
    <property type="evidence" value="ECO:0007669"/>
    <property type="project" value="TreeGrafter"/>
</dbReference>
<dbReference type="OrthoDB" id="2126793at2759"/>
<dbReference type="GO" id="GO:0016772">
    <property type="term" value="F:transferase activity, transferring phosphorus-containing groups"/>
    <property type="evidence" value="ECO:0007669"/>
    <property type="project" value="InterPro"/>
</dbReference>
<reference evidence="5 6" key="1">
    <citation type="submission" date="2016-08" db="EMBL/GenBank/DDBJ databases">
        <title>Genomes of anaerobic fungi encode conserved fungal cellulosomes for biomass hydrolysis.</title>
        <authorList>
            <consortium name="DOE Joint Genome Institute"/>
            <person name="Haitjema C.H."/>
            <person name="Gilmore S.P."/>
            <person name="Henske J.K."/>
            <person name="Solomon K.V."/>
            <person name="De Groot R."/>
            <person name="Kuo A."/>
            <person name="Mondo S.J."/>
            <person name="Salamov A.A."/>
            <person name="Labutti K."/>
            <person name="Zhao Z."/>
            <person name="Chiniquy J."/>
            <person name="Barry K."/>
            <person name="Brewer H.M."/>
            <person name="Purvine S.O."/>
            <person name="Wright A.T."/>
            <person name="Boxma B."/>
            <person name="Van Alen T."/>
            <person name="Hackstein J.H."/>
            <person name="Baker S.E."/>
            <person name="Grigoriev I.V."/>
            <person name="O'Malley M.A."/>
        </authorList>
    </citation>
    <scope>NUCLEOTIDE SEQUENCE [LARGE SCALE GENOMIC DNA]</scope>
    <source>
        <strain evidence="6">finn</strain>
    </source>
</reference>
<evidence type="ECO:0000256" key="3">
    <source>
        <dbReference type="SAM" id="MobiDB-lite"/>
    </source>
</evidence>
<comment type="caution">
    <text evidence="5">The sequence shown here is derived from an EMBL/GenBank/DDBJ whole genome shotgun (WGS) entry which is preliminary data.</text>
</comment>